<accession>I4C4U3</accession>
<sequence>MMTLKLFIQFIGQEVNCCLWGACTKSKDEYYCAKQGGIVVDSCQVCK</sequence>
<dbReference type="EMBL" id="CP003360">
    <property type="protein sequence ID" value="AFM24584.1"/>
    <property type="molecule type" value="Genomic_DNA"/>
</dbReference>
<dbReference type="KEGG" id="dti:Desti_1876"/>
<proteinExistence type="predicted"/>
<keyword evidence="2" id="KW-1185">Reference proteome</keyword>
<dbReference type="AlphaFoldDB" id="I4C4U3"/>
<evidence type="ECO:0000313" key="1">
    <source>
        <dbReference type="EMBL" id="AFM24584.1"/>
    </source>
</evidence>
<gene>
    <name evidence="1" type="ordered locus">Desti_1876</name>
</gene>
<dbReference type="HOGENOM" id="CLU_3167311_0_0_7"/>
<evidence type="ECO:0000313" key="2">
    <source>
        <dbReference type="Proteomes" id="UP000006055"/>
    </source>
</evidence>
<name>I4C4U3_DESTA</name>
<reference evidence="2" key="1">
    <citation type="submission" date="2012-06" db="EMBL/GenBank/DDBJ databases">
        <title>Complete sequence of chromosome of Desulfomonile tiedjei DSM 6799.</title>
        <authorList>
            <person name="Lucas S."/>
            <person name="Copeland A."/>
            <person name="Lapidus A."/>
            <person name="Glavina del Rio T."/>
            <person name="Dalin E."/>
            <person name="Tice H."/>
            <person name="Bruce D."/>
            <person name="Goodwin L."/>
            <person name="Pitluck S."/>
            <person name="Peters L."/>
            <person name="Ovchinnikova G."/>
            <person name="Zeytun A."/>
            <person name="Lu M."/>
            <person name="Kyrpides N."/>
            <person name="Mavromatis K."/>
            <person name="Ivanova N."/>
            <person name="Brettin T."/>
            <person name="Detter J.C."/>
            <person name="Han C."/>
            <person name="Larimer F."/>
            <person name="Land M."/>
            <person name="Hauser L."/>
            <person name="Markowitz V."/>
            <person name="Cheng J.-F."/>
            <person name="Hugenholtz P."/>
            <person name="Woyke T."/>
            <person name="Wu D."/>
            <person name="Spring S."/>
            <person name="Schroeder M."/>
            <person name="Brambilla E."/>
            <person name="Klenk H.-P."/>
            <person name="Eisen J.A."/>
        </authorList>
    </citation>
    <scope>NUCLEOTIDE SEQUENCE [LARGE SCALE GENOMIC DNA]</scope>
    <source>
        <strain evidence="2">ATCC 49306 / DSM 6799 / DCB-1</strain>
    </source>
</reference>
<dbReference type="Proteomes" id="UP000006055">
    <property type="component" value="Chromosome"/>
</dbReference>
<organism evidence="1 2">
    <name type="scientific">Desulfomonile tiedjei (strain ATCC 49306 / DSM 6799 / DCB-1)</name>
    <dbReference type="NCBI Taxonomy" id="706587"/>
    <lineage>
        <taxon>Bacteria</taxon>
        <taxon>Pseudomonadati</taxon>
        <taxon>Thermodesulfobacteriota</taxon>
        <taxon>Desulfomonilia</taxon>
        <taxon>Desulfomonilales</taxon>
        <taxon>Desulfomonilaceae</taxon>
        <taxon>Desulfomonile</taxon>
    </lineage>
</organism>
<protein>
    <submittedName>
        <fullName evidence="1">Uncharacterized protein</fullName>
    </submittedName>
</protein>
<dbReference type="STRING" id="706587.Desti_1876"/>